<keyword evidence="2" id="KW-1185">Reference proteome</keyword>
<accession>A0A016WQE1</accession>
<comment type="caution">
    <text evidence="1">The sequence shown here is derived from an EMBL/GenBank/DDBJ whole genome shotgun (WGS) entry which is preliminary data.</text>
</comment>
<organism evidence="1 2">
    <name type="scientific">Ancylostoma ceylanicum</name>
    <dbReference type="NCBI Taxonomy" id="53326"/>
    <lineage>
        <taxon>Eukaryota</taxon>
        <taxon>Metazoa</taxon>
        <taxon>Ecdysozoa</taxon>
        <taxon>Nematoda</taxon>
        <taxon>Chromadorea</taxon>
        <taxon>Rhabditida</taxon>
        <taxon>Rhabditina</taxon>
        <taxon>Rhabditomorpha</taxon>
        <taxon>Strongyloidea</taxon>
        <taxon>Ancylostomatidae</taxon>
        <taxon>Ancylostomatinae</taxon>
        <taxon>Ancylostoma</taxon>
    </lineage>
</organism>
<proteinExistence type="predicted"/>
<reference evidence="2" key="1">
    <citation type="journal article" date="2015" name="Nat. Genet.">
        <title>The genome and transcriptome of the zoonotic hookworm Ancylostoma ceylanicum identify infection-specific gene families.</title>
        <authorList>
            <person name="Schwarz E.M."/>
            <person name="Hu Y."/>
            <person name="Antoshechkin I."/>
            <person name="Miller M.M."/>
            <person name="Sternberg P.W."/>
            <person name="Aroian R.V."/>
        </authorList>
    </citation>
    <scope>NUCLEOTIDE SEQUENCE</scope>
    <source>
        <strain evidence="2">HY135</strain>
    </source>
</reference>
<evidence type="ECO:0000313" key="2">
    <source>
        <dbReference type="Proteomes" id="UP000024635"/>
    </source>
</evidence>
<name>A0A016WQE1_9BILA</name>
<evidence type="ECO:0000313" key="1">
    <source>
        <dbReference type="EMBL" id="EYC41477.1"/>
    </source>
</evidence>
<gene>
    <name evidence="1" type="primary">Acey_s0568.g62</name>
    <name evidence="1" type="ORF">Y032_0568g62</name>
</gene>
<protein>
    <submittedName>
        <fullName evidence="1">Uncharacterized protein</fullName>
    </submittedName>
</protein>
<sequence>MVRYAINVVDSPSVHASFSPWSKLAKINKINESINTSLKMVVRSVISVMDCPTVHISIWIGAKLRKPIKLIKKSISGSITSCKEYPRSQQGLNGVPYSLHSLLRHLFQILVFIV</sequence>
<dbReference type="AlphaFoldDB" id="A0A016WQE1"/>
<dbReference type="EMBL" id="JARK01000168">
    <property type="protein sequence ID" value="EYC41477.1"/>
    <property type="molecule type" value="Genomic_DNA"/>
</dbReference>
<dbReference type="Proteomes" id="UP000024635">
    <property type="component" value="Unassembled WGS sequence"/>
</dbReference>